<dbReference type="RefSeq" id="WP_074712203.1">
    <property type="nucleotide sequence ID" value="NZ_FNTV01000001.1"/>
</dbReference>
<dbReference type="SUPFAM" id="SSF53822">
    <property type="entry name" value="Periplasmic binding protein-like I"/>
    <property type="match status" value="1"/>
</dbReference>
<evidence type="ECO:0000313" key="6">
    <source>
        <dbReference type="Proteomes" id="UP000182725"/>
    </source>
</evidence>
<name>A0A1H5MDR5_9MICC</name>
<dbReference type="PROSITE" id="PS00356">
    <property type="entry name" value="HTH_LACI_1"/>
    <property type="match status" value="1"/>
</dbReference>
<evidence type="ECO:0000256" key="2">
    <source>
        <dbReference type="ARBA" id="ARBA00023125"/>
    </source>
</evidence>
<evidence type="ECO:0000256" key="1">
    <source>
        <dbReference type="ARBA" id="ARBA00023015"/>
    </source>
</evidence>
<gene>
    <name evidence="5" type="ORF">SAMN04489740_2893</name>
</gene>
<evidence type="ECO:0000313" key="5">
    <source>
        <dbReference type="EMBL" id="SEE87619.1"/>
    </source>
</evidence>
<dbReference type="PANTHER" id="PTHR30146">
    <property type="entry name" value="LACI-RELATED TRANSCRIPTIONAL REPRESSOR"/>
    <property type="match status" value="1"/>
</dbReference>
<feature type="domain" description="HTH lacI-type" evidence="4">
    <location>
        <begin position="12"/>
        <end position="66"/>
    </location>
</feature>
<dbReference type="SMART" id="SM00354">
    <property type="entry name" value="HTH_LACI"/>
    <property type="match status" value="1"/>
</dbReference>
<dbReference type="Gene3D" id="1.10.260.40">
    <property type="entry name" value="lambda repressor-like DNA-binding domains"/>
    <property type="match status" value="1"/>
</dbReference>
<dbReference type="Proteomes" id="UP000182725">
    <property type="component" value="Unassembled WGS sequence"/>
</dbReference>
<evidence type="ECO:0000256" key="3">
    <source>
        <dbReference type="ARBA" id="ARBA00023163"/>
    </source>
</evidence>
<dbReference type="GO" id="GO:0000976">
    <property type="term" value="F:transcription cis-regulatory region binding"/>
    <property type="evidence" value="ECO:0007669"/>
    <property type="project" value="TreeGrafter"/>
</dbReference>
<evidence type="ECO:0000259" key="4">
    <source>
        <dbReference type="PROSITE" id="PS50932"/>
    </source>
</evidence>
<protein>
    <submittedName>
        <fullName evidence="5">Transcriptional regulator, LacI family</fullName>
    </submittedName>
</protein>
<dbReference type="EMBL" id="FNTV01000001">
    <property type="protein sequence ID" value="SEE87619.1"/>
    <property type="molecule type" value="Genomic_DNA"/>
</dbReference>
<dbReference type="InterPro" id="IPR010982">
    <property type="entry name" value="Lambda_DNA-bd_dom_sf"/>
</dbReference>
<dbReference type="Gene3D" id="3.40.50.2300">
    <property type="match status" value="2"/>
</dbReference>
<keyword evidence="2" id="KW-0238">DNA-binding</keyword>
<keyword evidence="1" id="KW-0805">Transcription regulation</keyword>
<proteinExistence type="predicted"/>
<accession>A0A1H5MDR5</accession>
<dbReference type="GO" id="GO:0003700">
    <property type="term" value="F:DNA-binding transcription factor activity"/>
    <property type="evidence" value="ECO:0007669"/>
    <property type="project" value="TreeGrafter"/>
</dbReference>
<dbReference type="CDD" id="cd01392">
    <property type="entry name" value="HTH_LacI"/>
    <property type="match status" value="1"/>
</dbReference>
<dbReference type="PANTHER" id="PTHR30146:SF153">
    <property type="entry name" value="LACTOSE OPERON REPRESSOR"/>
    <property type="match status" value="1"/>
</dbReference>
<dbReference type="AlphaFoldDB" id="A0A1H5MDR5"/>
<dbReference type="InterPro" id="IPR046335">
    <property type="entry name" value="LacI/GalR-like_sensor"/>
</dbReference>
<dbReference type="SUPFAM" id="SSF47413">
    <property type="entry name" value="lambda repressor-like DNA-binding domains"/>
    <property type="match status" value="1"/>
</dbReference>
<dbReference type="InterPro" id="IPR000843">
    <property type="entry name" value="HTH_LacI"/>
</dbReference>
<dbReference type="CDD" id="cd01574">
    <property type="entry name" value="PBP1_LacI"/>
    <property type="match status" value="1"/>
</dbReference>
<dbReference type="Pfam" id="PF00356">
    <property type="entry name" value="LacI"/>
    <property type="match status" value="1"/>
</dbReference>
<sequence>MTPAEGPVSRPATIREVAALAGVSHQTVSRFLNQDTSMRPATIEKIKIAMAELHYSPNLAARALRSRQNYRVVVVLPEASQYVPIRVLNGAAKAAHLAGYRVDVVALEGTAKERMESIATLLAGADLAGVLSFAPLPPEALGGAELVTRVPIVVAGAYDDKMRASGTFANGKATIKIMEYLHGLGHRNFFHVAGPLDWISARNRKDAYEFAIADLGLHSHGIARGDWSSKSGYLAASQIMASPDVTAVVVANDHMAFGVMRALHENGIAVPTTVSVFGWDDLAESEYFMPSLSSVHMDLETQGSIGMKRLIALMRGENLAPELLSEPTMELVLRESCGPVRPSSQGLTIPTS</sequence>
<dbReference type="InterPro" id="IPR028082">
    <property type="entry name" value="Peripla_BP_I"/>
</dbReference>
<organism evidence="5 6">
    <name type="scientific">Arthrobacter alpinus</name>
    <dbReference type="NCBI Taxonomy" id="656366"/>
    <lineage>
        <taxon>Bacteria</taxon>
        <taxon>Bacillati</taxon>
        <taxon>Actinomycetota</taxon>
        <taxon>Actinomycetes</taxon>
        <taxon>Micrococcales</taxon>
        <taxon>Micrococcaceae</taxon>
        <taxon>Arthrobacter</taxon>
    </lineage>
</organism>
<reference evidence="5 6" key="1">
    <citation type="submission" date="2016-10" db="EMBL/GenBank/DDBJ databases">
        <authorList>
            <person name="de Groot N.N."/>
        </authorList>
    </citation>
    <scope>NUCLEOTIDE SEQUENCE [LARGE SCALE GENOMIC DNA]</scope>
    <source>
        <strain evidence="5 6">DSM 22274</strain>
    </source>
</reference>
<dbReference type="Pfam" id="PF13377">
    <property type="entry name" value="Peripla_BP_3"/>
    <property type="match status" value="1"/>
</dbReference>
<keyword evidence="3" id="KW-0804">Transcription</keyword>
<dbReference type="PROSITE" id="PS50932">
    <property type="entry name" value="HTH_LACI_2"/>
    <property type="match status" value="1"/>
</dbReference>